<keyword evidence="4" id="KW-1185">Reference proteome</keyword>
<name>A0A5J5ACZ9_9ASTE</name>
<evidence type="ECO:0000256" key="1">
    <source>
        <dbReference type="SAM" id="MobiDB-lite"/>
    </source>
</evidence>
<evidence type="ECO:0000313" key="4">
    <source>
        <dbReference type="Proteomes" id="UP000325577"/>
    </source>
</evidence>
<dbReference type="Proteomes" id="UP000325577">
    <property type="component" value="Linkage Group LG21"/>
</dbReference>
<accession>A0A5J5ACZ9</accession>
<gene>
    <name evidence="3" type="ORF">F0562_034928</name>
</gene>
<feature type="chain" id="PRO_5023893283" evidence="2">
    <location>
        <begin position="23"/>
        <end position="223"/>
    </location>
</feature>
<dbReference type="OrthoDB" id="10631420at2759"/>
<evidence type="ECO:0000313" key="3">
    <source>
        <dbReference type="EMBL" id="KAA8527357.1"/>
    </source>
</evidence>
<feature type="signal peptide" evidence="2">
    <location>
        <begin position="1"/>
        <end position="22"/>
    </location>
</feature>
<feature type="compositionally biased region" description="Basic and acidic residues" evidence="1">
    <location>
        <begin position="157"/>
        <end position="172"/>
    </location>
</feature>
<proteinExistence type="predicted"/>
<sequence>MKTLLALLVIFVLILGTPQTNAERVSLEDRRLLSDANLGRKVNGGVNDKDLTAVNKVAEATENGNTCTEVDNNNDETNQSYGNYGEDGSSTDSHHYFHDKDLTAGNKVAEATENGNTCTEVDNNNDETNQSYERISLEDRQPLSNANLGRKVNVGGNHKDLTAGNKGAEDTKNQRLNLEGRQLLSEANLGRKVLGVTDAKDLGDLEGSTIDTHHYFTTDKPNP</sequence>
<dbReference type="AlphaFoldDB" id="A0A5J5ACZ9"/>
<keyword evidence="2" id="KW-0732">Signal</keyword>
<reference evidence="3 4" key="1">
    <citation type="submission" date="2019-09" db="EMBL/GenBank/DDBJ databases">
        <title>A chromosome-level genome assembly of the Chinese tupelo Nyssa sinensis.</title>
        <authorList>
            <person name="Yang X."/>
            <person name="Kang M."/>
            <person name="Yang Y."/>
            <person name="Xiong H."/>
            <person name="Wang M."/>
            <person name="Zhang Z."/>
            <person name="Wang Z."/>
            <person name="Wu H."/>
            <person name="Ma T."/>
            <person name="Liu J."/>
            <person name="Xi Z."/>
        </authorList>
    </citation>
    <scope>NUCLEOTIDE SEQUENCE [LARGE SCALE GENOMIC DNA]</scope>
    <source>
        <strain evidence="3">J267</strain>
        <tissue evidence="3">Leaf</tissue>
    </source>
</reference>
<organism evidence="3 4">
    <name type="scientific">Nyssa sinensis</name>
    <dbReference type="NCBI Taxonomy" id="561372"/>
    <lineage>
        <taxon>Eukaryota</taxon>
        <taxon>Viridiplantae</taxon>
        <taxon>Streptophyta</taxon>
        <taxon>Embryophyta</taxon>
        <taxon>Tracheophyta</taxon>
        <taxon>Spermatophyta</taxon>
        <taxon>Magnoliopsida</taxon>
        <taxon>eudicotyledons</taxon>
        <taxon>Gunneridae</taxon>
        <taxon>Pentapetalae</taxon>
        <taxon>asterids</taxon>
        <taxon>Cornales</taxon>
        <taxon>Nyssaceae</taxon>
        <taxon>Nyssa</taxon>
    </lineage>
</organism>
<protein>
    <submittedName>
        <fullName evidence="3">Uncharacterized protein</fullName>
    </submittedName>
</protein>
<feature type="region of interest" description="Disordered" evidence="1">
    <location>
        <begin position="152"/>
        <end position="172"/>
    </location>
</feature>
<dbReference type="EMBL" id="CM018045">
    <property type="protein sequence ID" value="KAA8527357.1"/>
    <property type="molecule type" value="Genomic_DNA"/>
</dbReference>
<evidence type="ECO:0000256" key="2">
    <source>
        <dbReference type="SAM" id="SignalP"/>
    </source>
</evidence>